<evidence type="ECO:0000313" key="2">
    <source>
        <dbReference type="Proteomes" id="UP000030980"/>
    </source>
</evidence>
<dbReference type="RefSeq" id="WP_039607138.1">
    <property type="nucleotide sequence ID" value="NZ_FMUP01000004.1"/>
</dbReference>
<dbReference type="AlphaFoldDB" id="A0A0B3BH77"/>
<gene>
    <name evidence="1" type="ORF">PT85_15185</name>
</gene>
<keyword evidence="2" id="KW-1185">Reference proteome</keyword>
<name>A0A0B3BH77_9PSED</name>
<organism evidence="1 2">
    <name type="scientific">Pseudomonas flexibilis</name>
    <dbReference type="NCBI Taxonomy" id="706570"/>
    <lineage>
        <taxon>Bacteria</taxon>
        <taxon>Pseudomonadati</taxon>
        <taxon>Pseudomonadota</taxon>
        <taxon>Gammaproteobacteria</taxon>
        <taxon>Pseudomonadales</taxon>
        <taxon>Pseudomonadaceae</taxon>
        <taxon>Pseudomonas</taxon>
    </lineage>
</organism>
<dbReference type="EMBL" id="JTAK01000006">
    <property type="protein sequence ID" value="KHO63833.1"/>
    <property type="molecule type" value="Genomic_DNA"/>
</dbReference>
<comment type="caution">
    <text evidence="1">The sequence shown here is derived from an EMBL/GenBank/DDBJ whole genome shotgun (WGS) entry which is preliminary data.</text>
</comment>
<reference evidence="1 2" key="1">
    <citation type="submission" date="2014-11" db="EMBL/GenBank/DDBJ databases">
        <title>Genome sequence of Pseudomonas tuomuerensis JCM 14085.</title>
        <authorList>
            <person name="Shin S.-K."/>
            <person name="Yi H."/>
        </authorList>
    </citation>
    <scope>NUCLEOTIDE SEQUENCE [LARGE SCALE GENOMIC DNA]</scope>
    <source>
        <strain evidence="1 2">JCM 14085</strain>
    </source>
</reference>
<protein>
    <submittedName>
        <fullName evidence="1">Uncharacterized protein</fullName>
    </submittedName>
</protein>
<accession>A0A0B3BH77</accession>
<sequence length="246" mass="27770">MNRYLLRPLWLALLAAPLGGCGTLGSLFAERFTFEGELPADFALRAQAHYYVAESNCPGLVSRSQLTKSFETAFHSEPHGYRFAIPVGYRVGICQARLARVGLYIKGRYGDERWQQTYDNGELRVVDVLPEGAATFQPDGHLNKQAVCGWLFQISALRYDISKLLNCKGAGAYLRREDLPGKTLRLDFSVDRQEKPSYRNSWIQFPEGWKPCLPKPGGWVSCQSPPVFKTFEMNGRECTVYPNCTE</sequence>
<dbReference type="OrthoDB" id="7017115at2"/>
<dbReference type="Proteomes" id="UP000030980">
    <property type="component" value="Unassembled WGS sequence"/>
</dbReference>
<dbReference type="STRING" id="706570.PT85_15185"/>
<evidence type="ECO:0000313" key="1">
    <source>
        <dbReference type="EMBL" id="KHO63833.1"/>
    </source>
</evidence>
<proteinExistence type="predicted"/>